<dbReference type="InterPro" id="IPR035919">
    <property type="entry name" value="EAL_sf"/>
</dbReference>
<dbReference type="SMART" id="SM00267">
    <property type="entry name" value="GGDEF"/>
    <property type="match status" value="1"/>
</dbReference>
<feature type="domain" description="EAL" evidence="2">
    <location>
        <begin position="236"/>
        <end position="491"/>
    </location>
</feature>
<dbReference type="PROSITE" id="PS50883">
    <property type="entry name" value="EAL"/>
    <property type="match status" value="1"/>
</dbReference>
<dbReference type="RefSeq" id="WP_037276609.1">
    <property type="nucleotide sequence ID" value="NZ_KN293991.1"/>
</dbReference>
<proteinExistence type="predicted"/>
<name>A0A0A0HPW5_9RHOB</name>
<accession>A0A0A0HPW5</accession>
<dbReference type="OrthoDB" id="9814202at2"/>
<keyword evidence="1" id="KW-0472">Membrane</keyword>
<dbReference type="InterPro" id="IPR000160">
    <property type="entry name" value="GGDEF_dom"/>
</dbReference>
<dbReference type="SUPFAM" id="SSF55073">
    <property type="entry name" value="Nucleotide cyclase"/>
    <property type="match status" value="1"/>
</dbReference>
<evidence type="ECO:0000259" key="3">
    <source>
        <dbReference type="PROSITE" id="PS50887"/>
    </source>
</evidence>
<dbReference type="STRING" id="215743.ROSMUCSMR3_01828"/>
<dbReference type="InterPro" id="IPR050706">
    <property type="entry name" value="Cyclic-di-GMP_PDE-like"/>
</dbReference>
<dbReference type="InterPro" id="IPR001633">
    <property type="entry name" value="EAL_dom"/>
</dbReference>
<feature type="domain" description="GGDEF" evidence="3">
    <location>
        <begin position="91"/>
        <end position="227"/>
    </location>
</feature>
<protein>
    <submittedName>
        <fullName evidence="4">Diguanylate cyclase/phosphodiesterase</fullName>
    </submittedName>
</protein>
<dbReference type="Gene3D" id="3.30.70.270">
    <property type="match status" value="1"/>
</dbReference>
<dbReference type="InterPro" id="IPR029787">
    <property type="entry name" value="Nucleotide_cyclase"/>
</dbReference>
<dbReference type="Gene3D" id="3.20.20.450">
    <property type="entry name" value="EAL domain"/>
    <property type="match status" value="1"/>
</dbReference>
<dbReference type="PANTHER" id="PTHR33121:SF70">
    <property type="entry name" value="SIGNALING PROTEIN YKOW"/>
    <property type="match status" value="1"/>
</dbReference>
<dbReference type="PROSITE" id="PS50887">
    <property type="entry name" value="GGDEF"/>
    <property type="match status" value="1"/>
</dbReference>
<feature type="transmembrane region" description="Helical" evidence="1">
    <location>
        <begin position="25"/>
        <end position="56"/>
    </location>
</feature>
<dbReference type="PANTHER" id="PTHR33121">
    <property type="entry name" value="CYCLIC DI-GMP PHOSPHODIESTERASE PDEF"/>
    <property type="match status" value="1"/>
</dbReference>
<organism evidence="4 5">
    <name type="scientific">Roseovarius mucosus DSM 17069</name>
    <dbReference type="NCBI Taxonomy" id="1288298"/>
    <lineage>
        <taxon>Bacteria</taxon>
        <taxon>Pseudomonadati</taxon>
        <taxon>Pseudomonadota</taxon>
        <taxon>Alphaproteobacteria</taxon>
        <taxon>Rhodobacterales</taxon>
        <taxon>Roseobacteraceae</taxon>
        <taxon>Roseovarius</taxon>
    </lineage>
</organism>
<dbReference type="SUPFAM" id="SSF141868">
    <property type="entry name" value="EAL domain-like"/>
    <property type="match status" value="1"/>
</dbReference>
<dbReference type="eggNOG" id="COG5001">
    <property type="taxonomic scope" value="Bacteria"/>
</dbReference>
<evidence type="ECO:0000313" key="5">
    <source>
        <dbReference type="Proteomes" id="UP000030021"/>
    </source>
</evidence>
<dbReference type="InterPro" id="IPR043128">
    <property type="entry name" value="Rev_trsase/Diguanyl_cyclase"/>
</dbReference>
<dbReference type="SMART" id="SM00052">
    <property type="entry name" value="EAL"/>
    <property type="match status" value="1"/>
</dbReference>
<dbReference type="Pfam" id="PF00990">
    <property type="entry name" value="GGDEF"/>
    <property type="match status" value="1"/>
</dbReference>
<dbReference type="CDD" id="cd01948">
    <property type="entry name" value="EAL"/>
    <property type="match status" value="1"/>
</dbReference>
<dbReference type="PATRIC" id="fig|1288298.3.peg.449"/>
<dbReference type="GO" id="GO:0071111">
    <property type="term" value="F:cyclic-guanylate-specific phosphodiesterase activity"/>
    <property type="evidence" value="ECO:0007669"/>
    <property type="project" value="InterPro"/>
</dbReference>
<keyword evidence="1" id="KW-1133">Transmembrane helix</keyword>
<dbReference type="AlphaFoldDB" id="A0A0A0HPW5"/>
<evidence type="ECO:0000313" key="4">
    <source>
        <dbReference type="EMBL" id="KGM89852.1"/>
    </source>
</evidence>
<evidence type="ECO:0000259" key="2">
    <source>
        <dbReference type="PROSITE" id="PS50883"/>
    </source>
</evidence>
<comment type="caution">
    <text evidence="4">The sequence shown here is derived from an EMBL/GenBank/DDBJ whole genome shotgun (WGS) entry which is preliminary data.</text>
</comment>
<dbReference type="HOGENOM" id="CLU_000445_70_50_5"/>
<dbReference type="Proteomes" id="UP000030021">
    <property type="component" value="Unassembled WGS sequence"/>
</dbReference>
<sequence>MVRTGQERIAGIAARLRAGHWPQSLALIGAAGLATHWFGLAALILALPLAFLALALSDRRQTPPLTDEAARSAPMQQAIADTLGAARQGGARTACLLLQIDDFDRLTDRHGLATADRVILQSLERLARTLRPADQLFDLGAGRLGVLLAPMPGLTLGPLLALAERLRAALADPIPLDAATLHISASLGLCLDAQAPARTAPALYDACLAALHDAQHHGPSAIRAYGRGMTAPAPLPRALAEEVTTALQDGRLITWFQPQICTDTGQITGFEALARWQHPTAGLIAPAEFLPLLAASGRMEVLGDAMLANALRALQTWDHLGLDIPRVGLNLSPEELRNPTLPEKFAWELDRCDLPAHRLVIEVLETVVATSADDVITRNIAALARMGCPIDLDDYGTGHASIATIRRFAVQRLKIDRSYVTAIDRDPDQQRMVGAILSMADRLGLATLAEGVETAGEHAMLAQLGCAHVQGFGIARPMPLEATPDWIAAHRAKLGPVPRIARAKG</sequence>
<gene>
    <name evidence="4" type="ORF">rosmuc_00450</name>
</gene>
<reference evidence="4 5" key="1">
    <citation type="submission" date="2013-01" db="EMBL/GenBank/DDBJ databases">
        <authorList>
            <person name="Fiebig A."/>
            <person name="Goeker M."/>
            <person name="Klenk H.-P.P."/>
        </authorList>
    </citation>
    <scope>NUCLEOTIDE SEQUENCE [LARGE SCALE GENOMIC DNA]</scope>
    <source>
        <strain evidence="4 5">DSM 17069</strain>
    </source>
</reference>
<keyword evidence="1" id="KW-0812">Transmembrane</keyword>
<dbReference type="Pfam" id="PF00563">
    <property type="entry name" value="EAL"/>
    <property type="match status" value="1"/>
</dbReference>
<evidence type="ECO:0000256" key="1">
    <source>
        <dbReference type="SAM" id="Phobius"/>
    </source>
</evidence>
<dbReference type="EMBL" id="AONH01000001">
    <property type="protein sequence ID" value="KGM89852.1"/>
    <property type="molecule type" value="Genomic_DNA"/>
</dbReference>